<name>A0A5J4ZBM1_PORPP</name>
<keyword evidence="2" id="KW-1185">Reference proteome</keyword>
<proteinExistence type="predicted"/>
<dbReference type="OrthoDB" id="5719at2759"/>
<dbReference type="Proteomes" id="UP000324585">
    <property type="component" value="Unassembled WGS sequence"/>
</dbReference>
<gene>
    <name evidence="1" type="ORF">FVE85_7632</name>
</gene>
<reference evidence="2" key="1">
    <citation type="journal article" date="2019" name="Nat. Commun.">
        <title>Expansion of phycobilisome linker gene families in mesophilic red algae.</title>
        <authorList>
            <person name="Lee J."/>
            <person name="Kim D."/>
            <person name="Bhattacharya D."/>
            <person name="Yoon H.S."/>
        </authorList>
    </citation>
    <scope>NUCLEOTIDE SEQUENCE [LARGE SCALE GENOMIC DNA]</scope>
    <source>
        <strain evidence="2">CCMP 1328</strain>
    </source>
</reference>
<protein>
    <submittedName>
        <fullName evidence="1">Protein ORANGE-LIKE, chloroplastic</fullName>
    </submittedName>
</protein>
<organism evidence="1 2">
    <name type="scientific">Porphyridium purpureum</name>
    <name type="common">Red alga</name>
    <name type="synonym">Porphyridium cruentum</name>
    <dbReference type="NCBI Taxonomy" id="35688"/>
    <lineage>
        <taxon>Eukaryota</taxon>
        <taxon>Rhodophyta</taxon>
        <taxon>Bangiophyceae</taxon>
        <taxon>Porphyridiales</taxon>
        <taxon>Porphyridiaceae</taxon>
        <taxon>Porphyridium</taxon>
    </lineage>
</organism>
<dbReference type="AlphaFoldDB" id="A0A5J4ZBM1"/>
<comment type="caution">
    <text evidence="1">The sequence shown here is derived from an EMBL/GenBank/DDBJ whole genome shotgun (WGS) entry which is preliminary data.</text>
</comment>
<evidence type="ECO:0000313" key="2">
    <source>
        <dbReference type="Proteomes" id="UP000324585"/>
    </source>
</evidence>
<sequence>MAFVNVGAASSLFVERGSASVCSTARVSAGPAPLQMAHHVQFKNIKKANHRRPKKHRLSDINRAPVKYSTDALRDTEGLPPVMTIVPKQQIELPSPENFHTCHFLSRPIRRRSSATGLECETGLESRFLRCRERKRGERRQERGNKLVLRKASSMRDTQQQPEHVPWLAFAGPCAFVPWRRAQVRAAKAPADGRGFLVGARRRVAAAPTAVVEFFESGKQLAVDILGSPQVYPTIMQIGSAFAGGTVGVMGTLIALEWAKIDTLERQQCSYCRGTGKLICGSCCGLRVMPDAQTGQRDCDNCSGQGGVECMHCEGSGRLLPIRYERALRAQYREDWARGNFDGDFFDNPKM</sequence>
<accession>A0A5J4ZBM1</accession>
<dbReference type="EMBL" id="VRMN01000001">
    <property type="protein sequence ID" value="KAA8500047.1"/>
    <property type="molecule type" value="Genomic_DNA"/>
</dbReference>
<evidence type="ECO:0000313" key="1">
    <source>
        <dbReference type="EMBL" id="KAA8500047.1"/>
    </source>
</evidence>